<dbReference type="Proteomes" id="UP000830925">
    <property type="component" value="Chromosome"/>
</dbReference>
<evidence type="ECO:0000256" key="2">
    <source>
        <dbReference type="ARBA" id="ARBA00022448"/>
    </source>
</evidence>
<protein>
    <submittedName>
        <fullName evidence="10">YeeE/YedE family protein</fullName>
    </submittedName>
</protein>
<comment type="similarity">
    <text evidence="8">Belongs to the TsuA/YedE (TC 9.B.102) family.</text>
</comment>
<name>A0AAE9KMD5_ALCFA</name>
<dbReference type="Pfam" id="PF04143">
    <property type="entry name" value="Sulf_transp"/>
    <property type="match status" value="1"/>
</dbReference>
<feature type="transmembrane region" description="Helical" evidence="9">
    <location>
        <begin position="45"/>
        <end position="68"/>
    </location>
</feature>
<evidence type="ECO:0000313" key="10">
    <source>
        <dbReference type="EMBL" id="UPL20133.1"/>
    </source>
</evidence>
<dbReference type="AlphaFoldDB" id="A0AAE9KMD5"/>
<evidence type="ECO:0000256" key="9">
    <source>
        <dbReference type="SAM" id="Phobius"/>
    </source>
</evidence>
<evidence type="ECO:0000256" key="4">
    <source>
        <dbReference type="ARBA" id="ARBA00022519"/>
    </source>
</evidence>
<evidence type="ECO:0000256" key="1">
    <source>
        <dbReference type="ARBA" id="ARBA00004429"/>
    </source>
</evidence>
<proteinExistence type="inferred from homology"/>
<dbReference type="PANTHER" id="PTHR30574:SF1">
    <property type="entry name" value="SULPHUR TRANSPORT DOMAIN-CONTAINING PROTEIN"/>
    <property type="match status" value="1"/>
</dbReference>
<feature type="transmembrane region" description="Helical" evidence="9">
    <location>
        <begin position="6"/>
        <end position="33"/>
    </location>
</feature>
<gene>
    <name evidence="10" type="ORF">MXF72_11920</name>
</gene>
<feature type="transmembrane region" description="Helical" evidence="9">
    <location>
        <begin position="80"/>
        <end position="103"/>
    </location>
</feature>
<evidence type="ECO:0000256" key="6">
    <source>
        <dbReference type="ARBA" id="ARBA00022989"/>
    </source>
</evidence>
<keyword evidence="6 9" id="KW-1133">Transmembrane helix</keyword>
<evidence type="ECO:0000256" key="3">
    <source>
        <dbReference type="ARBA" id="ARBA00022475"/>
    </source>
</evidence>
<keyword evidence="2" id="KW-0813">Transport</keyword>
<comment type="subcellular location">
    <subcellularLocation>
        <location evidence="1">Cell inner membrane</location>
        <topology evidence="1">Multi-pass membrane protein</topology>
    </subcellularLocation>
</comment>
<evidence type="ECO:0000313" key="11">
    <source>
        <dbReference type="Proteomes" id="UP000830925"/>
    </source>
</evidence>
<sequence length="335" mass="34868">MMNTELVLWVSLAIGLLFGISGQLSGFCFYRGLTERWSGRSGYKLQGFALALAVALAGTQLAAGYGLISLDKVLYLNPTFSWLLVPLGGVLFGAGMTLANGCGARALVLLGQGNLRSFVVVLCLGIAAYVTLTGLLAPLRMSIAQASSVTLPAATLSEGPLRSMVIALLVAALIAFALLRRQDGQRLNDLLAGAFVGLLIVAGWLTTGWLGDDPFEPLPVSSLSFVAPIGESIQYAMISTGVSPRFTIMIVVGVVAGSLLSALLRRRWKLEGFESPRHMLRSMAGGTLMGVGGVLALGCTIGQGLSGLSTLSATSLLAVLGIIVGARLTWTRPSA</sequence>
<feature type="transmembrane region" description="Helical" evidence="9">
    <location>
        <begin position="191"/>
        <end position="211"/>
    </location>
</feature>
<evidence type="ECO:0000256" key="5">
    <source>
        <dbReference type="ARBA" id="ARBA00022692"/>
    </source>
</evidence>
<dbReference type="EMBL" id="CP095873">
    <property type="protein sequence ID" value="UPL20133.1"/>
    <property type="molecule type" value="Genomic_DNA"/>
</dbReference>
<accession>A0AAE9KMD5</accession>
<feature type="transmembrane region" description="Helical" evidence="9">
    <location>
        <begin position="246"/>
        <end position="264"/>
    </location>
</feature>
<keyword evidence="5 9" id="KW-0812">Transmembrane</keyword>
<feature type="transmembrane region" description="Helical" evidence="9">
    <location>
        <begin position="159"/>
        <end position="179"/>
    </location>
</feature>
<feature type="transmembrane region" description="Helical" evidence="9">
    <location>
        <begin position="311"/>
        <end position="330"/>
    </location>
</feature>
<keyword evidence="7 9" id="KW-0472">Membrane</keyword>
<evidence type="ECO:0000256" key="7">
    <source>
        <dbReference type="ARBA" id="ARBA00023136"/>
    </source>
</evidence>
<reference evidence="10" key="1">
    <citation type="submission" date="2022-04" db="EMBL/GenBank/DDBJ databases">
        <title>Genomic mining of Alcaligenes faecalis D334 producing ectoin and derivatives.</title>
        <authorList>
            <person name="Doan V.T."/>
            <person name="Quach N.T."/>
            <person name="Vu T.-H.-N."/>
            <person name="Phi Q.-T."/>
        </authorList>
    </citation>
    <scope>NUCLEOTIDE SEQUENCE</scope>
    <source>
        <strain evidence="10">D334</strain>
    </source>
</reference>
<dbReference type="GO" id="GO:0005886">
    <property type="term" value="C:plasma membrane"/>
    <property type="evidence" value="ECO:0007669"/>
    <property type="project" value="UniProtKB-SubCell"/>
</dbReference>
<dbReference type="PANTHER" id="PTHR30574">
    <property type="entry name" value="INNER MEMBRANE PROTEIN YEDE"/>
    <property type="match status" value="1"/>
</dbReference>
<keyword evidence="4" id="KW-0997">Cell inner membrane</keyword>
<feature type="transmembrane region" description="Helical" evidence="9">
    <location>
        <begin position="285"/>
        <end position="305"/>
    </location>
</feature>
<dbReference type="RefSeq" id="WP_247965664.1">
    <property type="nucleotide sequence ID" value="NZ_CP095873.1"/>
</dbReference>
<dbReference type="InterPro" id="IPR007272">
    <property type="entry name" value="Sulf_transp_TsuA/YedE"/>
</dbReference>
<feature type="transmembrane region" description="Helical" evidence="9">
    <location>
        <begin position="115"/>
        <end position="139"/>
    </location>
</feature>
<keyword evidence="3" id="KW-1003">Cell membrane</keyword>
<organism evidence="10 11">
    <name type="scientific">Alcaligenes faecalis</name>
    <dbReference type="NCBI Taxonomy" id="511"/>
    <lineage>
        <taxon>Bacteria</taxon>
        <taxon>Pseudomonadati</taxon>
        <taxon>Pseudomonadota</taxon>
        <taxon>Betaproteobacteria</taxon>
        <taxon>Burkholderiales</taxon>
        <taxon>Alcaligenaceae</taxon>
        <taxon>Alcaligenes</taxon>
    </lineage>
</organism>
<evidence type="ECO:0000256" key="8">
    <source>
        <dbReference type="ARBA" id="ARBA00035655"/>
    </source>
</evidence>